<gene>
    <name evidence="1" type="ORF">FYJ35_01930</name>
</gene>
<name>A0A6L5X0L7_9FIRM</name>
<reference evidence="1 2" key="1">
    <citation type="submission" date="2019-08" db="EMBL/GenBank/DDBJ databases">
        <title>In-depth cultivation of the pig gut microbiome towards novel bacterial diversity and tailored functional studies.</title>
        <authorList>
            <person name="Wylensek D."/>
            <person name="Hitch T.C.A."/>
            <person name="Clavel T."/>
        </authorList>
    </citation>
    <scope>NUCLEOTIDE SEQUENCE [LARGE SCALE GENOMIC DNA]</scope>
    <source>
        <strain evidence="1 2">Oil+RF-744-WCA-WT-11</strain>
    </source>
</reference>
<protein>
    <submittedName>
        <fullName evidence="1">Helix-turn-helix domain-containing protein</fullName>
    </submittedName>
</protein>
<accession>A0A6L5X0L7</accession>
<keyword evidence="2" id="KW-1185">Reference proteome</keyword>
<dbReference type="SUPFAM" id="SSF46689">
    <property type="entry name" value="Homeodomain-like"/>
    <property type="match status" value="1"/>
</dbReference>
<dbReference type="AlphaFoldDB" id="A0A6L5X0L7"/>
<proteinExistence type="predicted"/>
<dbReference type="RefSeq" id="WP_154522317.1">
    <property type="nucleotide sequence ID" value="NZ_VULZ01000001.1"/>
</dbReference>
<dbReference type="Pfam" id="PF13565">
    <property type="entry name" value="HTH_32"/>
    <property type="match status" value="1"/>
</dbReference>
<sequence length="144" mass="16411">MAKTKYIINLNIEQRNMLTKLVCEARESNRTIMRAKILLMSDATQAEKQSIRELAERLGTTETTVKTVRTVFATQGLDAALYRKERLRKVTSEIEQAIIELAASEPPAGHKKWSSRLLCEVAIERRIVDHIVSSTVCKILREQD</sequence>
<evidence type="ECO:0000313" key="1">
    <source>
        <dbReference type="EMBL" id="MSS13810.1"/>
    </source>
</evidence>
<evidence type="ECO:0000313" key="2">
    <source>
        <dbReference type="Proteomes" id="UP000481852"/>
    </source>
</evidence>
<dbReference type="EMBL" id="VULZ01000001">
    <property type="protein sequence ID" value="MSS13810.1"/>
    <property type="molecule type" value="Genomic_DNA"/>
</dbReference>
<organism evidence="1 2">
    <name type="scientific">Porcincola intestinalis</name>
    <dbReference type="NCBI Taxonomy" id="2606632"/>
    <lineage>
        <taxon>Bacteria</taxon>
        <taxon>Bacillati</taxon>
        <taxon>Bacillota</taxon>
        <taxon>Clostridia</taxon>
        <taxon>Lachnospirales</taxon>
        <taxon>Lachnospiraceae</taxon>
        <taxon>Porcincola</taxon>
    </lineage>
</organism>
<dbReference type="Proteomes" id="UP000481852">
    <property type="component" value="Unassembled WGS sequence"/>
</dbReference>
<dbReference type="InterPro" id="IPR009057">
    <property type="entry name" value="Homeodomain-like_sf"/>
</dbReference>
<comment type="caution">
    <text evidence="1">The sequence shown here is derived from an EMBL/GenBank/DDBJ whole genome shotgun (WGS) entry which is preliminary data.</text>
</comment>